<protein>
    <submittedName>
        <fullName evidence="1">Uncharacterized protein</fullName>
    </submittedName>
</protein>
<proteinExistence type="predicted"/>
<reference evidence="1" key="1">
    <citation type="journal article" date="2021" name="Proc. Natl. Acad. Sci. U.S.A.">
        <title>Three genomes in the algal genus Volvox reveal the fate of a haploid sex-determining region after a transition to homothallism.</title>
        <authorList>
            <person name="Yamamoto K."/>
            <person name="Hamaji T."/>
            <person name="Kawai-Toyooka H."/>
            <person name="Matsuzaki R."/>
            <person name="Takahashi F."/>
            <person name="Nishimura Y."/>
            <person name="Kawachi M."/>
            <person name="Noguchi H."/>
            <person name="Minakuchi Y."/>
            <person name="Umen J.G."/>
            <person name="Toyoda A."/>
            <person name="Nozaki H."/>
        </authorList>
    </citation>
    <scope>NUCLEOTIDE SEQUENCE</scope>
    <source>
        <strain evidence="1">NIES-3780</strain>
    </source>
</reference>
<gene>
    <name evidence="1" type="ORF">Vafri_4204</name>
</gene>
<dbReference type="EMBL" id="BNCO01000004">
    <property type="protein sequence ID" value="GIL47367.1"/>
    <property type="molecule type" value="Genomic_DNA"/>
</dbReference>
<organism evidence="1 2">
    <name type="scientific">Volvox africanus</name>
    <dbReference type="NCBI Taxonomy" id="51714"/>
    <lineage>
        <taxon>Eukaryota</taxon>
        <taxon>Viridiplantae</taxon>
        <taxon>Chlorophyta</taxon>
        <taxon>core chlorophytes</taxon>
        <taxon>Chlorophyceae</taxon>
        <taxon>CS clade</taxon>
        <taxon>Chlamydomonadales</taxon>
        <taxon>Volvocaceae</taxon>
        <taxon>Volvox</taxon>
    </lineage>
</organism>
<name>A0A8J4EX39_9CHLO</name>
<sequence length="118" mass="12849">MLTRQPACFSVLHLNLPRLRPFHKAQPEPLDAESSLKAIIFILPIPKLRNSFPTWFLESPIAKMPLAQLCPPHQSIMRARGNHGSSRRGLAKSRTIASSESFLAANQVGSPLASAAAA</sequence>
<dbReference type="AlphaFoldDB" id="A0A8J4EX39"/>
<keyword evidence="2" id="KW-1185">Reference proteome</keyword>
<evidence type="ECO:0000313" key="2">
    <source>
        <dbReference type="Proteomes" id="UP000747399"/>
    </source>
</evidence>
<evidence type="ECO:0000313" key="1">
    <source>
        <dbReference type="EMBL" id="GIL47367.1"/>
    </source>
</evidence>
<comment type="caution">
    <text evidence="1">The sequence shown here is derived from an EMBL/GenBank/DDBJ whole genome shotgun (WGS) entry which is preliminary data.</text>
</comment>
<accession>A0A8J4EX39</accession>
<dbReference type="Proteomes" id="UP000747399">
    <property type="component" value="Unassembled WGS sequence"/>
</dbReference>